<accession>A0A7M2WYR9</accession>
<comment type="similarity">
    <text evidence="1">Belongs to the bactofilin family.</text>
</comment>
<gene>
    <name evidence="3" type="ORF">IPV69_03870</name>
</gene>
<dbReference type="Pfam" id="PF04519">
    <property type="entry name" value="Bactofilin"/>
    <property type="match status" value="1"/>
</dbReference>
<dbReference type="AlphaFoldDB" id="A0A7M2WYR9"/>
<dbReference type="KEGG" id="hbs:IPV69_03870"/>
<dbReference type="Proteomes" id="UP000593765">
    <property type="component" value="Chromosome"/>
</dbReference>
<dbReference type="RefSeq" id="WP_206293602.1">
    <property type="nucleotide sequence ID" value="NZ_CP063458.1"/>
</dbReference>
<evidence type="ECO:0000313" key="3">
    <source>
        <dbReference type="EMBL" id="QOV90514.1"/>
    </source>
</evidence>
<sequence>MADNATNQEFPTVLGPDASFKGELTFEKGMRLMGKLEGKITTPGRIHVTKEAKMSADVEAGAIIVEGDVQGNLSATDRIELKNSARYEGDLRASKLVVDEGAVFSGHVTVGPDAVKNAPKIPPQDFNKQKAPQNQPNQPQGQK</sequence>
<evidence type="ECO:0000313" key="4">
    <source>
        <dbReference type="Proteomes" id="UP000593765"/>
    </source>
</evidence>
<dbReference type="InterPro" id="IPR007607">
    <property type="entry name" value="BacA/B"/>
</dbReference>
<reference evidence="3 4" key="1">
    <citation type="submission" date="2020-10" db="EMBL/GenBank/DDBJ databases">
        <title>Wide distribution of Phycisphaera-like planctomycetes from WD2101 soil group in peatlands and genome analysis of the first cultivated representative.</title>
        <authorList>
            <person name="Dedysh S.N."/>
            <person name="Beletsky A.V."/>
            <person name="Ivanova A."/>
            <person name="Kulichevskaya I.S."/>
            <person name="Suzina N.E."/>
            <person name="Philippov D.A."/>
            <person name="Rakitin A.L."/>
            <person name="Mardanov A.V."/>
            <person name="Ravin N.V."/>
        </authorList>
    </citation>
    <scope>NUCLEOTIDE SEQUENCE [LARGE SCALE GENOMIC DNA]</scope>
    <source>
        <strain evidence="3 4">M1803</strain>
    </source>
</reference>
<protein>
    <submittedName>
        <fullName evidence="3">Polymer-forming cytoskeletal protein</fullName>
    </submittedName>
</protein>
<dbReference type="PANTHER" id="PTHR35024:SF4">
    <property type="entry name" value="POLYMER-FORMING CYTOSKELETAL PROTEIN"/>
    <property type="match status" value="1"/>
</dbReference>
<evidence type="ECO:0000256" key="2">
    <source>
        <dbReference type="SAM" id="MobiDB-lite"/>
    </source>
</evidence>
<keyword evidence="4" id="KW-1185">Reference proteome</keyword>
<feature type="compositionally biased region" description="Low complexity" evidence="2">
    <location>
        <begin position="129"/>
        <end position="143"/>
    </location>
</feature>
<evidence type="ECO:0000256" key="1">
    <source>
        <dbReference type="ARBA" id="ARBA00044755"/>
    </source>
</evidence>
<feature type="region of interest" description="Disordered" evidence="2">
    <location>
        <begin position="108"/>
        <end position="143"/>
    </location>
</feature>
<dbReference type="PANTHER" id="PTHR35024">
    <property type="entry name" value="HYPOTHETICAL CYTOSOLIC PROTEIN"/>
    <property type="match status" value="1"/>
</dbReference>
<name>A0A7M2WYR9_9BACT</name>
<proteinExistence type="inferred from homology"/>
<dbReference type="EMBL" id="CP063458">
    <property type="protein sequence ID" value="QOV90514.1"/>
    <property type="molecule type" value="Genomic_DNA"/>
</dbReference>
<organism evidence="3 4">
    <name type="scientific">Humisphaera borealis</name>
    <dbReference type="NCBI Taxonomy" id="2807512"/>
    <lineage>
        <taxon>Bacteria</taxon>
        <taxon>Pseudomonadati</taxon>
        <taxon>Planctomycetota</taxon>
        <taxon>Phycisphaerae</taxon>
        <taxon>Tepidisphaerales</taxon>
        <taxon>Tepidisphaeraceae</taxon>
        <taxon>Humisphaera</taxon>
    </lineage>
</organism>